<organism evidence="1">
    <name type="scientific">hydrothermal vent metagenome</name>
    <dbReference type="NCBI Taxonomy" id="652676"/>
    <lineage>
        <taxon>unclassified sequences</taxon>
        <taxon>metagenomes</taxon>
        <taxon>ecological metagenomes</taxon>
    </lineage>
</organism>
<sequence>MKMYKFFALALVLFAGQTMADSYYGSHWQIRNDVRNLLNAERDLLSSVSYYGSRYSHVARSLKVLMYRTRRLRKATHRHNGHIMRARMKAVRIKFHHAVGLIRRSHRLHHSGVIASRLQHVRFKVNSLSNSVHAHNSYRRRPRRYYRY</sequence>
<gene>
    <name evidence="1" type="ORF">MNBD_GAMMA12-2219</name>
</gene>
<protein>
    <submittedName>
        <fullName evidence="1">Uncharacterized protein</fullName>
    </submittedName>
</protein>
<reference evidence="1" key="1">
    <citation type="submission" date="2018-06" db="EMBL/GenBank/DDBJ databases">
        <authorList>
            <person name="Zhirakovskaya E."/>
        </authorList>
    </citation>
    <scope>NUCLEOTIDE SEQUENCE</scope>
</reference>
<proteinExistence type="predicted"/>
<dbReference type="EMBL" id="UOFL01000029">
    <property type="protein sequence ID" value="VAW71722.1"/>
    <property type="molecule type" value="Genomic_DNA"/>
</dbReference>
<accession>A0A3B0Y8R0</accession>
<name>A0A3B0Y8R0_9ZZZZ</name>
<dbReference type="AlphaFoldDB" id="A0A3B0Y8R0"/>
<evidence type="ECO:0000313" key="1">
    <source>
        <dbReference type="EMBL" id="VAW71722.1"/>
    </source>
</evidence>